<gene>
    <name evidence="6" type="ORF">KBB96_16135</name>
</gene>
<dbReference type="InterPro" id="IPR013534">
    <property type="entry name" value="Starch_synth_cat_dom"/>
</dbReference>
<dbReference type="PANTHER" id="PTHR45825:SF11">
    <property type="entry name" value="ALPHA AMYLASE DOMAIN-CONTAINING PROTEIN"/>
    <property type="match status" value="1"/>
</dbReference>
<evidence type="ECO:0000256" key="2">
    <source>
        <dbReference type="ARBA" id="ARBA00012588"/>
    </source>
</evidence>
<dbReference type="EC" id="2.4.1.21" evidence="2"/>
<evidence type="ECO:0000313" key="7">
    <source>
        <dbReference type="Proteomes" id="UP000676169"/>
    </source>
</evidence>
<evidence type="ECO:0000256" key="1">
    <source>
        <dbReference type="ARBA" id="ARBA00001478"/>
    </source>
</evidence>
<dbReference type="Pfam" id="PF08323">
    <property type="entry name" value="Glyco_transf_5"/>
    <property type="match status" value="1"/>
</dbReference>
<dbReference type="Proteomes" id="UP000676169">
    <property type="component" value="Chromosome"/>
</dbReference>
<keyword evidence="3" id="KW-0328">Glycosyltransferase</keyword>
<dbReference type="EMBL" id="CP073100">
    <property type="protein sequence ID" value="QUE50386.1"/>
    <property type="molecule type" value="Genomic_DNA"/>
</dbReference>
<dbReference type="KEGG" id="lamb:KBB96_16135"/>
<dbReference type="AlphaFoldDB" id="A0A975IYH1"/>
<dbReference type="GO" id="GO:0009011">
    <property type="term" value="F:alpha-1,4-glucan glucosyltransferase (ADP-glucose donor) activity"/>
    <property type="evidence" value="ECO:0007669"/>
    <property type="project" value="UniProtKB-EC"/>
</dbReference>
<name>A0A975IYH1_9BACT</name>
<accession>A0A975IYH1</accession>
<dbReference type="Pfam" id="PF13692">
    <property type="entry name" value="Glyco_trans_1_4"/>
    <property type="match status" value="1"/>
</dbReference>
<comment type="catalytic activity">
    <reaction evidence="1">
        <text>[(1-&gt;4)-alpha-D-glucosyl](n) + ADP-alpha-D-glucose = [(1-&gt;4)-alpha-D-glucosyl](n+1) + ADP + H(+)</text>
        <dbReference type="Rhea" id="RHEA:18189"/>
        <dbReference type="Rhea" id="RHEA-COMP:9584"/>
        <dbReference type="Rhea" id="RHEA-COMP:9587"/>
        <dbReference type="ChEBI" id="CHEBI:15378"/>
        <dbReference type="ChEBI" id="CHEBI:15444"/>
        <dbReference type="ChEBI" id="CHEBI:57498"/>
        <dbReference type="ChEBI" id="CHEBI:456216"/>
        <dbReference type="EC" id="2.4.1.21"/>
    </reaction>
</comment>
<keyword evidence="4" id="KW-0808">Transferase</keyword>
<keyword evidence="7" id="KW-1185">Reference proteome</keyword>
<evidence type="ECO:0000313" key="6">
    <source>
        <dbReference type="EMBL" id="QUE50386.1"/>
    </source>
</evidence>
<dbReference type="Gene3D" id="3.40.50.2000">
    <property type="entry name" value="Glycogen Phosphorylase B"/>
    <property type="match status" value="2"/>
</dbReference>
<reference evidence="6" key="1">
    <citation type="submission" date="2021-04" db="EMBL/GenBank/DDBJ databases">
        <title>Luteolibacter sp. 32A isolated from the skin of an Anderson's salamander (Ambystoma andersonii).</title>
        <authorList>
            <person name="Spergser J."/>
            <person name="Busse H.-J."/>
        </authorList>
    </citation>
    <scope>NUCLEOTIDE SEQUENCE</scope>
    <source>
        <strain evidence="6">32A</strain>
    </source>
</reference>
<feature type="domain" description="Starch synthase catalytic" evidence="5">
    <location>
        <begin position="31"/>
        <end position="229"/>
    </location>
</feature>
<evidence type="ECO:0000256" key="4">
    <source>
        <dbReference type="ARBA" id="ARBA00022679"/>
    </source>
</evidence>
<proteinExistence type="predicted"/>
<evidence type="ECO:0000256" key="3">
    <source>
        <dbReference type="ARBA" id="ARBA00022676"/>
    </source>
</evidence>
<dbReference type="SUPFAM" id="SSF53756">
    <property type="entry name" value="UDP-Glycosyltransferase/glycogen phosphorylase"/>
    <property type="match status" value="1"/>
</dbReference>
<evidence type="ECO:0000259" key="5">
    <source>
        <dbReference type="Pfam" id="PF08323"/>
    </source>
</evidence>
<protein>
    <recommendedName>
        <fullName evidence="2">starch synthase</fullName>
        <ecNumber evidence="2">2.4.1.21</ecNumber>
    </recommendedName>
</protein>
<sequence>MTSNPRPRILVVTPEITYLPEGMGNLAQRMCAKAGGLADVSASLVKALYDQGADVHVALPNYRRMFDLDVESVLAHEYEKVSRSLPEQRIHLAEDRIFYHRNSVYGAENHLISLAFQREVINHTIPQVRPDLIHCNDWMTGLIPGVARRHGIPSLFTVHNIHTEHRTLAQIEDRGIDAADFWQHLYYRRTPHGYEESRNENAVDLLTSGIFAASHVNTVSPTFLHEVVGGAHEFIPNAIRNELRAKFHAGHASGILNAPDAVFDPATDPALPHAYGVDDVTEGKRANKLAFQAQLGLKLDPDAPLFFWPSRLDPVQKGCQLLTDILYKLVADHTASGLQIAIVASGAYQHHFQRIVGMHGLQDRVAVRDFNETLSHLGYAASDFIFMPSSFEPCGLPQMIAPKYGSLTIAHDTGGLHDTVEQMNVADHSGNGFLFKIFDSGGLRWAVEEALKFHHLPVEIREKQLARVMRESNERFNHEATASAYIQAYEAMLGRPVTGQCAEAAEPDNVVPSKIAKRTA</sequence>
<dbReference type="PANTHER" id="PTHR45825">
    <property type="entry name" value="GRANULE-BOUND STARCH SYNTHASE 1, CHLOROPLASTIC/AMYLOPLASTIC"/>
    <property type="match status" value="1"/>
</dbReference>
<dbReference type="RefSeq" id="WP_211630526.1">
    <property type="nucleotide sequence ID" value="NZ_CP073100.1"/>
</dbReference>
<organism evidence="6 7">
    <name type="scientific">Luteolibacter ambystomatis</name>
    <dbReference type="NCBI Taxonomy" id="2824561"/>
    <lineage>
        <taxon>Bacteria</taxon>
        <taxon>Pseudomonadati</taxon>
        <taxon>Verrucomicrobiota</taxon>
        <taxon>Verrucomicrobiia</taxon>
        <taxon>Verrucomicrobiales</taxon>
        <taxon>Verrucomicrobiaceae</taxon>
        <taxon>Luteolibacter</taxon>
    </lineage>
</organism>